<dbReference type="EMBL" id="CP003703">
    <property type="protein sequence ID" value="AFN65084.1"/>
    <property type="molecule type" value="Genomic_DNA"/>
</dbReference>
<dbReference type="HOGENOM" id="CLU_1208739_0_0_14"/>
<evidence type="ECO:0000313" key="2">
    <source>
        <dbReference type="Proteomes" id="UP000009005"/>
    </source>
</evidence>
<dbReference type="Proteomes" id="UP000009005">
    <property type="component" value="Chromosome"/>
</dbReference>
<dbReference type="AlphaFoldDB" id="I6YLB8"/>
<dbReference type="KEGG" id="mwe:WEN_01445"/>
<accession>I6YLB8</accession>
<gene>
    <name evidence="1" type="ordered locus">WEN_01445</name>
</gene>
<evidence type="ECO:0000313" key="1">
    <source>
        <dbReference type="EMBL" id="AFN65084.1"/>
    </source>
</evidence>
<name>I6YLB8_MYCWM</name>
<dbReference type="RefSeq" id="WP_014849794.1">
    <property type="nucleotide sequence ID" value="NC_018149.1"/>
</dbReference>
<sequence>MLGAKFLLITAVGGVGSVIGCTSLSGQDWDPEYVWRVGSKREFYLTTCTQRREDDQKGAGNRWIYSDLHVYLTFDENVPQAKNNVKLKLIGKGNYQKFVGTNPETSITYKNSEDLHQTIENENKDSRFSLTVSASSGNSWLGEAGGGEESSSWGLIIRCDINRKIFTFSDLTGTQKSAHLSQITFSLDNCDTKNYKGIKGCSIKIEDKVISEAVGHNTGLKWAEGFNPLVII</sequence>
<keyword evidence="2" id="KW-1185">Reference proteome</keyword>
<dbReference type="PROSITE" id="PS51257">
    <property type="entry name" value="PROKAR_LIPOPROTEIN"/>
    <property type="match status" value="1"/>
</dbReference>
<reference evidence="1 2" key="1">
    <citation type="journal article" date="2012" name="J. Bacteriol.">
        <title>Complete genome sequence of Mycoplasma wenyonii strain Massachusetts.</title>
        <authorList>
            <person name="Dos Santos A.P."/>
            <person name="Guimaraes A.M."/>
            <person name="do Nascimento N.C."/>
            <person name="Sanmiguel P.J."/>
            <person name="Messick J.B."/>
        </authorList>
    </citation>
    <scope>NUCLEOTIDE SEQUENCE [LARGE SCALE GENOMIC DNA]</scope>
    <source>
        <strain evidence="1 2">Massachusetts</strain>
    </source>
</reference>
<organism evidence="1 2">
    <name type="scientific">Mycoplasma wenyonii (strain Massachusetts)</name>
    <name type="common">Eperythrozoon wenyonii</name>
    <dbReference type="NCBI Taxonomy" id="1197325"/>
    <lineage>
        <taxon>Bacteria</taxon>
        <taxon>Bacillati</taxon>
        <taxon>Mycoplasmatota</taxon>
        <taxon>Mollicutes</taxon>
        <taxon>Mycoplasmataceae</taxon>
        <taxon>Mycoplasma</taxon>
    </lineage>
</organism>
<dbReference type="PATRIC" id="fig|1197325.3.peg.314"/>
<protein>
    <recommendedName>
        <fullName evidence="3">Lipoprotein</fullName>
    </recommendedName>
</protein>
<proteinExistence type="predicted"/>
<evidence type="ECO:0008006" key="3">
    <source>
        <dbReference type="Google" id="ProtNLM"/>
    </source>
</evidence>